<accession>A0A5N3XI76</accession>
<protein>
    <submittedName>
        <fullName evidence="2">Uncharacterized protein</fullName>
    </submittedName>
</protein>
<dbReference type="InterPro" id="IPR027417">
    <property type="entry name" value="P-loop_NTPase"/>
</dbReference>
<name>A0A5N3XI76_MUNRE</name>
<organism evidence="2 3">
    <name type="scientific">Muntiacus reevesi</name>
    <name type="common">Reeves' muntjac</name>
    <name type="synonym">Cervus reevesi</name>
    <dbReference type="NCBI Taxonomy" id="9886"/>
    <lineage>
        <taxon>Eukaryota</taxon>
        <taxon>Metazoa</taxon>
        <taxon>Chordata</taxon>
        <taxon>Craniata</taxon>
        <taxon>Vertebrata</taxon>
        <taxon>Euteleostomi</taxon>
        <taxon>Mammalia</taxon>
        <taxon>Eutheria</taxon>
        <taxon>Laurasiatheria</taxon>
        <taxon>Artiodactyla</taxon>
        <taxon>Ruminantia</taxon>
        <taxon>Pecora</taxon>
        <taxon>Cervidae</taxon>
        <taxon>Muntiacinae</taxon>
        <taxon>Muntiacus</taxon>
    </lineage>
</organism>
<keyword evidence="3" id="KW-1185">Reference proteome</keyword>
<dbReference type="Gene3D" id="3.40.50.300">
    <property type="entry name" value="P-loop containing nucleotide triphosphate hydrolases"/>
    <property type="match status" value="1"/>
</dbReference>
<sequence>MVNQGATKPKGSILEKKMCQFKLVFLGEPAVGKSSLVLHFVKDQLHEFQESITTAPDLLFFK</sequence>
<evidence type="ECO:0000313" key="3">
    <source>
        <dbReference type="Proteomes" id="UP000326062"/>
    </source>
</evidence>
<proteinExistence type="predicted"/>
<dbReference type="SUPFAM" id="SSF52540">
    <property type="entry name" value="P-loop containing nucleoside triphosphate hydrolases"/>
    <property type="match status" value="1"/>
</dbReference>
<dbReference type="EMBL" id="VCEB01000008">
    <property type="protein sequence ID" value="KAB0373839.1"/>
    <property type="molecule type" value="Genomic_DNA"/>
</dbReference>
<dbReference type="GO" id="GO:0003924">
    <property type="term" value="F:GTPase activity"/>
    <property type="evidence" value="ECO:0007669"/>
    <property type="project" value="InterPro"/>
</dbReference>
<evidence type="ECO:0000256" key="1">
    <source>
        <dbReference type="ARBA" id="ARBA00022741"/>
    </source>
</evidence>
<evidence type="ECO:0000313" key="2">
    <source>
        <dbReference type="EMBL" id="KAB0373839.1"/>
    </source>
</evidence>
<comment type="caution">
    <text evidence="2">The sequence shown here is derived from an EMBL/GenBank/DDBJ whole genome shotgun (WGS) entry which is preliminary data.</text>
</comment>
<dbReference type="Proteomes" id="UP000326062">
    <property type="component" value="Chromosome 7"/>
</dbReference>
<keyword evidence="1" id="KW-0547">Nucleotide-binding</keyword>
<dbReference type="AlphaFoldDB" id="A0A5N3XI76"/>
<reference evidence="2 3" key="1">
    <citation type="submission" date="2019-06" db="EMBL/GenBank/DDBJ databases">
        <title>Discovery of a novel chromosome fission-fusion reversal in muntjac.</title>
        <authorList>
            <person name="Mudd A.B."/>
            <person name="Bredeson J.V."/>
            <person name="Baum R."/>
            <person name="Hockemeyer D."/>
            <person name="Rokhsar D.S."/>
        </authorList>
    </citation>
    <scope>NUCLEOTIDE SEQUENCE [LARGE SCALE GENOMIC DNA]</scope>
    <source>
        <strain evidence="2">UCam_UCB_Mr</strain>
        <tissue evidence="2">Fibroblast cell line</tissue>
    </source>
</reference>
<gene>
    <name evidence="2" type="ORF">FD755_014095</name>
</gene>
<dbReference type="Pfam" id="PF00071">
    <property type="entry name" value="Ras"/>
    <property type="match status" value="1"/>
</dbReference>
<dbReference type="GO" id="GO:0005525">
    <property type="term" value="F:GTP binding"/>
    <property type="evidence" value="ECO:0007669"/>
    <property type="project" value="InterPro"/>
</dbReference>
<dbReference type="InterPro" id="IPR001806">
    <property type="entry name" value="Small_GTPase"/>
</dbReference>